<reference evidence="1 2" key="1">
    <citation type="submission" date="2015-03" db="EMBL/GenBank/DDBJ databases">
        <authorList>
            <person name="Regsiter A."/>
            <person name="william w."/>
        </authorList>
    </citation>
    <scope>NUCLEOTIDE SEQUENCE [LARGE SCALE GENOMIC DNA]</scope>
    <source>
        <strain evidence="1 2">CB1</strain>
    </source>
</reference>
<comment type="caution">
    <text evidence="1">The sequence shown here is derived from an EMBL/GenBank/DDBJ whole genome shotgun (WGS) entry which is preliminary data.</text>
</comment>
<keyword evidence="2" id="KW-1185">Reference proteome</keyword>
<evidence type="ECO:0000313" key="2">
    <source>
        <dbReference type="Proteomes" id="UP000078599"/>
    </source>
</evidence>
<protein>
    <submittedName>
        <fullName evidence="1">Uncharacterized protein</fullName>
    </submittedName>
</protein>
<organism evidence="1 2">
    <name type="scientific">Thiomonas arsenitoxydans (strain DSM 22701 / CIP 110005 / 3As)</name>
    <dbReference type="NCBI Taxonomy" id="426114"/>
    <lineage>
        <taxon>Bacteria</taxon>
        <taxon>Pseudomonadati</taxon>
        <taxon>Pseudomonadota</taxon>
        <taxon>Betaproteobacteria</taxon>
        <taxon>Burkholderiales</taxon>
        <taxon>Thiomonas</taxon>
    </lineage>
</organism>
<proteinExistence type="predicted"/>
<dbReference type="Proteomes" id="UP000078599">
    <property type="component" value="Unassembled WGS sequence"/>
</dbReference>
<dbReference type="EMBL" id="CTRI01000003">
    <property type="protein sequence ID" value="CQR27450.1"/>
    <property type="molecule type" value="Genomic_DNA"/>
</dbReference>
<evidence type="ECO:0000313" key="1">
    <source>
        <dbReference type="EMBL" id="CQR27450.1"/>
    </source>
</evidence>
<gene>
    <name evidence="1" type="ORF">THICB1_110024</name>
</gene>
<name>A0ABP1YYZ2_THIA3</name>
<sequence length="70" mass="7737">MCSARKKSPCTARKITTSPCRARSNACKPSMAAPRKRPNGLNPGLTRDHKACKFMRAGLKCKPWNVFSLC</sequence>
<accession>A0ABP1YYZ2</accession>